<feature type="transmembrane region" description="Helical" evidence="1">
    <location>
        <begin position="6"/>
        <end position="28"/>
    </location>
</feature>
<evidence type="ECO:0000313" key="3">
    <source>
        <dbReference type="Proteomes" id="UP000198988"/>
    </source>
</evidence>
<dbReference type="Proteomes" id="UP000198988">
    <property type="component" value="Unassembled WGS sequence"/>
</dbReference>
<proteinExistence type="predicted"/>
<organism evidence="2 3">
    <name type="scientific">Bathymodiolus azoricus thioautotrophic gill symbiont</name>
    <dbReference type="NCBI Taxonomy" id="235205"/>
    <lineage>
        <taxon>Bacteria</taxon>
        <taxon>Pseudomonadati</taxon>
        <taxon>Pseudomonadota</taxon>
        <taxon>Gammaproteobacteria</taxon>
        <taxon>sulfur-oxidizing symbionts</taxon>
    </lineage>
</organism>
<name>A0A1H6ML99_9GAMM</name>
<protein>
    <submittedName>
        <fullName evidence="2">Uncharacterized protein</fullName>
    </submittedName>
</protein>
<dbReference type="EMBL" id="CDSC02000456">
    <property type="protein sequence ID" value="SEI02543.1"/>
    <property type="molecule type" value="Genomic_DNA"/>
</dbReference>
<evidence type="ECO:0000256" key="1">
    <source>
        <dbReference type="SAM" id="Phobius"/>
    </source>
</evidence>
<accession>A0A1H6ML99</accession>
<dbReference type="AlphaFoldDB" id="A0A1H6ML99"/>
<evidence type="ECO:0000313" key="2">
    <source>
        <dbReference type="EMBL" id="SEI02543.1"/>
    </source>
</evidence>
<keyword evidence="1" id="KW-0472">Membrane</keyword>
<reference evidence="3" key="1">
    <citation type="submission" date="2016-06" db="EMBL/GenBank/DDBJ databases">
        <authorList>
            <person name="Petersen J."/>
            <person name="Sayavedra L."/>
        </authorList>
    </citation>
    <scope>NUCLEOTIDE SEQUENCE [LARGE SCALE GENOMIC DNA]</scope>
    <source>
        <strain evidence="3">BazSymA</strain>
    </source>
</reference>
<keyword evidence="1" id="KW-0812">Transmembrane</keyword>
<keyword evidence="1" id="KW-1133">Transmembrane helix</keyword>
<dbReference type="RefSeq" id="WP_090718044.1">
    <property type="nucleotide sequence ID" value="NZ_CDSC02000456.1"/>
</dbReference>
<gene>
    <name evidence="2" type="ORF">BAZSYMA_ACONTIG163815_0</name>
</gene>
<sequence>MDLFNYIVDVLSAIVSILAIITVSAAWYKSSQKFLKVDRVIIRYYQEKITCTLLIKNLEPQVVKIKTIECYTRKTYIVEKINNSAPQCIPTLNPINSLFTSSELKEIVANRSSTNVEYRVSNHSKGKKIKKLLFFMNTSHGFLSLKCKKTRYL</sequence>